<sequence>MIAPKYHVFICTSGRPNGIQKGFCHSKGSVDLVGYFSEEVEDRDLSDDVMITNSGCFGICAKGPVVVVYPEGVWYGNLTEEDVPRIVEEHFEKGIPVADLMI</sequence>
<organism evidence="1 2">
    <name type="scientific">Anoxybacterium hadale</name>
    <dbReference type="NCBI Taxonomy" id="3408580"/>
    <lineage>
        <taxon>Bacteria</taxon>
        <taxon>Bacillati</taxon>
        <taxon>Bacillota</taxon>
        <taxon>Clostridia</taxon>
        <taxon>Peptostreptococcales</taxon>
        <taxon>Anaerovoracaceae</taxon>
        <taxon>Anoxybacterium</taxon>
    </lineage>
</organism>
<name>A0ACD1AEZ3_9FIRM</name>
<proteinExistence type="predicted"/>
<keyword evidence="2" id="KW-1185">Reference proteome</keyword>
<evidence type="ECO:0000313" key="1">
    <source>
        <dbReference type="EMBL" id="QOX64818.1"/>
    </source>
</evidence>
<evidence type="ECO:0000313" key="2">
    <source>
        <dbReference type="Proteomes" id="UP000594014"/>
    </source>
</evidence>
<gene>
    <name evidence="1" type="ORF">FRZ06_16425</name>
</gene>
<reference evidence="1" key="1">
    <citation type="submission" date="2019-08" db="EMBL/GenBank/DDBJ databases">
        <title>Genome sequence of Clostridiales bacterium MT110.</title>
        <authorList>
            <person name="Cao J."/>
        </authorList>
    </citation>
    <scope>NUCLEOTIDE SEQUENCE</scope>
    <source>
        <strain evidence="1">MT110</strain>
    </source>
</reference>
<protein>
    <submittedName>
        <fullName evidence="1">(2Fe-2S) ferredoxin domain-containing protein</fullName>
    </submittedName>
</protein>
<dbReference type="EMBL" id="CP042469">
    <property type="protein sequence ID" value="QOX64818.1"/>
    <property type="molecule type" value="Genomic_DNA"/>
</dbReference>
<dbReference type="Proteomes" id="UP000594014">
    <property type="component" value="Chromosome"/>
</dbReference>
<accession>A0ACD1AEZ3</accession>